<evidence type="ECO:0000313" key="3">
    <source>
        <dbReference type="EMBL" id="NVO56618.1"/>
    </source>
</evidence>
<protein>
    <submittedName>
        <fullName evidence="3">Aldehyde dehydrogenase family protein</fullName>
    </submittedName>
</protein>
<dbReference type="EMBL" id="JABXWT010000006">
    <property type="protein sequence ID" value="NVO56618.1"/>
    <property type="molecule type" value="Genomic_DNA"/>
</dbReference>
<dbReference type="Gene3D" id="3.40.605.10">
    <property type="entry name" value="Aldehyde Dehydrogenase, Chain A, domain 1"/>
    <property type="match status" value="1"/>
</dbReference>
<dbReference type="Pfam" id="PF00171">
    <property type="entry name" value="Aldedh"/>
    <property type="match status" value="1"/>
</dbReference>
<keyword evidence="1" id="KW-0560">Oxidoreductase</keyword>
<dbReference type="InterPro" id="IPR015590">
    <property type="entry name" value="Aldehyde_DH_dom"/>
</dbReference>
<evidence type="ECO:0000313" key="4">
    <source>
        <dbReference type="Proteomes" id="UP000630805"/>
    </source>
</evidence>
<dbReference type="CDD" id="cd07122">
    <property type="entry name" value="ALDH_F20_ACDH"/>
    <property type="match status" value="1"/>
</dbReference>
<dbReference type="InterPro" id="IPR016162">
    <property type="entry name" value="Ald_DH_N"/>
</dbReference>
<name>A0ABX2PR71_9RHOB</name>
<comment type="caution">
    <text evidence="3">The sequence shown here is derived from an EMBL/GenBank/DDBJ whole genome shotgun (WGS) entry which is preliminary data.</text>
</comment>
<reference evidence="3 4" key="1">
    <citation type="submission" date="2020-06" db="EMBL/GenBank/DDBJ databases">
        <authorList>
            <person name="Cao W.R."/>
        </authorList>
    </citation>
    <scope>NUCLEOTIDE SEQUENCE [LARGE SCALE GENOMIC DNA]</scope>
    <source>
        <strain evidence="3 4">B1Z28</strain>
    </source>
</reference>
<organism evidence="3 4">
    <name type="scientific">Ruegeria haliotis</name>
    <dbReference type="NCBI Taxonomy" id="2747601"/>
    <lineage>
        <taxon>Bacteria</taxon>
        <taxon>Pseudomonadati</taxon>
        <taxon>Pseudomonadota</taxon>
        <taxon>Alphaproteobacteria</taxon>
        <taxon>Rhodobacterales</taxon>
        <taxon>Roseobacteraceae</taxon>
        <taxon>Ruegeria</taxon>
    </lineage>
</organism>
<dbReference type="Proteomes" id="UP000630805">
    <property type="component" value="Unassembled WGS sequence"/>
</dbReference>
<accession>A0ABX2PR71</accession>
<dbReference type="SUPFAM" id="SSF53720">
    <property type="entry name" value="ALDH-like"/>
    <property type="match status" value="1"/>
</dbReference>
<dbReference type="InterPro" id="IPR016161">
    <property type="entry name" value="Ald_DH/histidinol_DH"/>
</dbReference>
<feature type="domain" description="Aldehyde dehydrogenase" evidence="2">
    <location>
        <begin position="13"/>
        <end position="412"/>
    </location>
</feature>
<evidence type="ECO:0000256" key="1">
    <source>
        <dbReference type="ARBA" id="ARBA00023002"/>
    </source>
</evidence>
<gene>
    <name evidence="3" type="ORF">HW561_12545</name>
</gene>
<evidence type="ECO:0000259" key="2">
    <source>
        <dbReference type="Pfam" id="PF00171"/>
    </source>
</evidence>
<proteinExistence type="predicted"/>
<keyword evidence="4" id="KW-1185">Reference proteome</keyword>
<dbReference type="NCBIfam" id="NF047625">
    <property type="entry name" value="AcylSulfactDhSauS"/>
    <property type="match status" value="1"/>
</dbReference>
<sequence>MNAQDGITPEIAEVDHIVARVRAAQKAYEASGSQALYDKAALAVGWAIMESTRNRALAELAVETTGLGNVPDKITKNHRKTLGLLRDIAEVKTCGIISDDPTTGITEIARPIGVIGAVVPSTNPAATPANNIINALKGGNAIVVAPSPKGVTSCETLLSFVHAEFDKLGLDRDLVLMIPAPGSKAKTQHLMETVDRVICTGSQNNVHRAQSCGTPAVAVGAGNVTVIVDETADLTAAVAKIAASKCFDNATSCSSENSVIVVDTVYDAFVAAMAAEGGALVPASDSDGIIARLWPDGRLNRSVIAQDADKMLAALGMSDKVPEGTKFLAVEIDGIGPDHPLSGEKLSRVLALYRAADFEEAKSVASRILAHQGAGHSVGIHTSDDARAVALGRDLPTCRVIVNQAHTFATGGSFTNGLPFSLSMGCGSWGGNSIDTNLHWRHFVQTTKIVRETPLNEPRLDEVFGDYWAEAGQ</sequence>
<dbReference type="PANTHER" id="PTHR11699">
    <property type="entry name" value="ALDEHYDE DEHYDROGENASE-RELATED"/>
    <property type="match status" value="1"/>
</dbReference>
<dbReference type="InterPro" id="IPR016163">
    <property type="entry name" value="Ald_DH_C"/>
</dbReference>
<dbReference type="RefSeq" id="WP_176865248.1">
    <property type="nucleotide sequence ID" value="NZ_JABXWT010000006.1"/>
</dbReference>
<dbReference type="Gene3D" id="3.40.309.10">
    <property type="entry name" value="Aldehyde Dehydrogenase, Chain A, domain 2"/>
    <property type="match status" value="1"/>
</dbReference>